<reference evidence="3" key="1">
    <citation type="submission" date="2021-02" db="EMBL/GenBank/DDBJ databases">
        <authorList>
            <person name="Nowell W R."/>
        </authorList>
    </citation>
    <scope>NUCLEOTIDE SEQUENCE</scope>
</reference>
<dbReference type="Proteomes" id="UP000681967">
    <property type="component" value="Unassembled WGS sequence"/>
</dbReference>
<dbReference type="InterPro" id="IPR014756">
    <property type="entry name" value="Ig_E-set"/>
</dbReference>
<accession>A0A8S2TW95</accession>
<evidence type="ECO:0000259" key="2">
    <source>
        <dbReference type="SMART" id="SM00429"/>
    </source>
</evidence>
<comment type="caution">
    <text evidence="3">The sequence shown here is derived from an EMBL/GenBank/DDBJ whole genome shotgun (WGS) entry which is preliminary data.</text>
</comment>
<dbReference type="InterPro" id="IPR013783">
    <property type="entry name" value="Ig-like_fold"/>
</dbReference>
<sequence>VNYTSCTIQGPNNADFRPQCAITVDGNHMALTWSFCVVPTDAVIFYSTVSKNGYWRENSGSTEGATMLWIYGSRFEQNGFSTVPSTTNTNTVQLVSNYAVYDCEMHNDKVTNTQLTCYTPAMTPGVYQIRAYVNGNLIPLYQYSNPQRATFVPLVSQTPIITGISPQTGPPQTLISLSGNFQTACTSRDTNGCSMDGDPLISRVYMGGHLCNVINPVTNTYYSNITKNNLECSFEGNEIGIFNVSMLVTEQYGRSLISPNLYRVSAAGDLYTFQSYAVISSVSPNTGSLHGGTTLTINGEDFCNNAQYPVVVNVGGQPCTVLNASLTTIQCQTPVAPVNIASQYHGGRGLYIFRQSGAISQGTLAASSPPYPSVGATQTWSDDAMYVSQSSSDETVWLIGFLRIPQAANFTFILQTNGNGALFLSSNDSPANVIKIADVTHNQSNTELLQGNIDYYLLCVGSRIGGNLVLSVEARMHETTLTATTSSLVLNEIQSISVIATVVAEGQRIVYSTNTSSNGTSEVQSIQVGLSTFQIGFRGAYTALLTGQPTTDVVEAALNDLPTIYPLTVTVTATSTRYIITFPPEMGDVPLVTCISTSGNAPVINEIVQGVASNTAIAFSLNGMTTDYIDFTTNVTQANLTAEFNKL</sequence>
<evidence type="ECO:0000256" key="1">
    <source>
        <dbReference type="ARBA" id="ARBA00022729"/>
    </source>
</evidence>
<dbReference type="InterPro" id="IPR002909">
    <property type="entry name" value="IPT_dom"/>
</dbReference>
<name>A0A8S2TW95_9BILA</name>
<evidence type="ECO:0000313" key="4">
    <source>
        <dbReference type="Proteomes" id="UP000681967"/>
    </source>
</evidence>
<keyword evidence="1" id="KW-0732">Signal</keyword>
<dbReference type="AlphaFoldDB" id="A0A8S2TW95"/>
<feature type="non-terminal residue" evidence="3">
    <location>
        <position position="1"/>
    </location>
</feature>
<proteinExistence type="predicted"/>
<protein>
    <recommendedName>
        <fullName evidence="2">IPT/TIG domain-containing protein</fullName>
    </recommendedName>
</protein>
<evidence type="ECO:0000313" key="3">
    <source>
        <dbReference type="EMBL" id="CAF4308432.1"/>
    </source>
</evidence>
<dbReference type="PANTHER" id="PTHR46769:SF2">
    <property type="entry name" value="FIBROCYSTIN-L ISOFORM 2 PRECURSOR-RELATED"/>
    <property type="match status" value="1"/>
</dbReference>
<dbReference type="EMBL" id="CAJOBH010037104">
    <property type="protein sequence ID" value="CAF4308432.1"/>
    <property type="molecule type" value="Genomic_DNA"/>
</dbReference>
<dbReference type="SMART" id="SM00429">
    <property type="entry name" value="IPT"/>
    <property type="match status" value="1"/>
</dbReference>
<dbReference type="CDD" id="cd00603">
    <property type="entry name" value="IPT_PCSR"/>
    <property type="match status" value="1"/>
</dbReference>
<gene>
    <name evidence="3" type="ORF">BYL167_LOCUS27774</name>
</gene>
<feature type="domain" description="IPT/TIG" evidence="2">
    <location>
        <begin position="278"/>
        <end position="354"/>
    </location>
</feature>
<dbReference type="SUPFAM" id="SSF81296">
    <property type="entry name" value="E set domains"/>
    <property type="match status" value="1"/>
</dbReference>
<dbReference type="Gene3D" id="2.60.40.10">
    <property type="entry name" value="Immunoglobulins"/>
    <property type="match status" value="2"/>
</dbReference>
<dbReference type="PANTHER" id="PTHR46769">
    <property type="entry name" value="POLYCYSTIC KIDNEY AND HEPATIC DISEASE 1 (AUTOSOMAL RECESSIVE)-LIKE 1"/>
    <property type="match status" value="1"/>
</dbReference>
<dbReference type="Pfam" id="PF01833">
    <property type="entry name" value="TIG"/>
    <property type="match status" value="2"/>
</dbReference>
<dbReference type="InterPro" id="IPR052387">
    <property type="entry name" value="Fibrocystin"/>
</dbReference>
<organism evidence="3 4">
    <name type="scientific">Rotaria magnacalcarata</name>
    <dbReference type="NCBI Taxonomy" id="392030"/>
    <lineage>
        <taxon>Eukaryota</taxon>
        <taxon>Metazoa</taxon>
        <taxon>Spiralia</taxon>
        <taxon>Gnathifera</taxon>
        <taxon>Rotifera</taxon>
        <taxon>Eurotatoria</taxon>
        <taxon>Bdelloidea</taxon>
        <taxon>Philodinida</taxon>
        <taxon>Philodinidae</taxon>
        <taxon>Rotaria</taxon>
    </lineage>
</organism>
<feature type="non-terminal residue" evidence="3">
    <location>
        <position position="647"/>
    </location>
</feature>